<reference evidence="10 11" key="1">
    <citation type="submission" date="2019-03" db="EMBL/GenBank/DDBJ databases">
        <title>Genomic Encyclopedia of Type Strains, Phase IV (KMG-IV): sequencing the most valuable type-strain genomes for metagenomic binning, comparative biology and taxonomic classification.</title>
        <authorList>
            <person name="Goeker M."/>
        </authorList>
    </citation>
    <scope>NUCLEOTIDE SEQUENCE [LARGE SCALE GENOMIC DNA]</scope>
    <source>
        <strain evidence="10 11">DSM 29481</strain>
    </source>
</reference>
<comment type="pathway">
    <text evidence="1">Amino-acid biosynthesis; L-asparagine biosynthesis; L-asparagine from L-aspartate (L-Gln route): step 1/1.</text>
</comment>
<dbReference type="InterPro" id="IPR014729">
    <property type="entry name" value="Rossmann-like_a/b/a_fold"/>
</dbReference>
<dbReference type="EMBL" id="SMBP01000016">
    <property type="protein sequence ID" value="TCU57714.1"/>
    <property type="molecule type" value="Genomic_DNA"/>
</dbReference>
<evidence type="ECO:0000256" key="1">
    <source>
        <dbReference type="ARBA" id="ARBA00005187"/>
    </source>
</evidence>
<organism evidence="10 11">
    <name type="scientific">Longicatena caecimuris</name>
    <dbReference type="NCBI Taxonomy" id="1796635"/>
    <lineage>
        <taxon>Bacteria</taxon>
        <taxon>Bacillati</taxon>
        <taxon>Bacillota</taxon>
        <taxon>Erysipelotrichia</taxon>
        <taxon>Erysipelotrichales</taxon>
        <taxon>Erysipelotrichaceae</taxon>
        <taxon>Longicatena</taxon>
    </lineage>
</organism>
<dbReference type="Proteomes" id="UP000295773">
    <property type="component" value="Unassembled WGS sequence"/>
</dbReference>
<dbReference type="SUPFAM" id="SSF52402">
    <property type="entry name" value="Adenine nucleotide alpha hydrolases-like"/>
    <property type="match status" value="1"/>
</dbReference>
<dbReference type="SUPFAM" id="SSF56235">
    <property type="entry name" value="N-terminal nucleophile aminohydrolases (Ntn hydrolases)"/>
    <property type="match status" value="1"/>
</dbReference>
<dbReference type="PANTHER" id="PTHR43284:SF1">
    <property type="entry name" value="ASPARAGINE SYNTHETASE"/>
    <property type="match status" value="1"/>
</dbReference>
<gene>
    <name evidence="10" type="ORF">EDD61_11627</name>
</gene>
<evidence type="ECO:0000256" key="3">
    <source>
        <dbReference type="ARBA" id="ARBA00012737"/>
    </source>
</evidence>
<evidence type="ECO:0000256" key="6">
    <source>
        <dbReference type="ARBA" id="ARBA00022888"/>
    </source>
</evidence>
<dbReference type="GO" id="GO:0004066">
    <property type="term" value="F:asparagine synthase (glutamine-hydrolyzing) activity"/>
    <property type="evidence" value="ECO:0007669"/>
    <property type="project" value="UniProtKB-EC"/>
</dbReference>
<proteinExistence type="inferred from homology"/>
<dbReference type="InterPro" id="IPR051786">
    <property type="entry name" value="ASN_synthetase/amidase"/>
</dbReference>
<keyword evidence="4" id="KW-0547">Nucleotide-binding</keyword>
<feature type="domain" description="Glutamine amidotransferase type-2" evidence="9">
    <location>
        <begin position="1"/>
        <end position="167"/>
    </location>
</feature>
<accession>A0A4R3T991</accession>
<evidence type="ECO:0000256" key="2">
    <source>
        <dbReference type="ARBA" id="ARBA00005752"/>
    </source>
</evidence>
<evidence type="ECO:0000259" key="9">
    <source>
        <dbReference type="PROSITE" id="PS51278"/>
    </source>
</evidence>
<dbReference type="InterPro" id="IPR017932">
    <property type="entry name" value="GATase_2_dom"/>
</dbReference>
<dbReference type="Pfam" id="PF00733">
    <property type="entry name" value="Asn_synthase"/>
    <property type="match status" value="1"/>
</dbReference>
<dbReference type="Gene3D" id="3.60.20.10">
    <property type="entry name" value="Glutamine Phosphoribosylpyrophosphate, subunit 1, domain 1"/>
    <property type="match status" value="1"/>
</dbReference>
<name>A0A4R3T991_9FIRM</name>
<evidence type="ECO:0000313" key="10">
    <source>
        <dbReference type="EMBL" id="TCU57714.1"/>
    </source>
</evidence>
<evidence type="ECO:0000313" key="11">
    <source>
        <dbReference type="Proteomes" id="UP000295773"/>
    </source>
</evidence>
<dbReference type="EC" id="6.3.5.4" evidence="3"/>
<dbReference type="GO" id="GO:0005524">
    <property type="term" value="F:ATP binding"/>
    <property type="evidence" value="ECO:0007669"/>
    <property type="project" value="UniProtKB-KW"/>
</dbReference>
<comment type="similarity">
    <text evidence="2">Belongs to the asparagine synthetase family.</text>
</comment>
<sequence>MKSYVMKIQQHTHSDAAKLILYQNKAYEVIVQGEIYNAQSIYQLLKEAYPLQERLEDIVFFAYQRWGEDAMLELEGAYSFVISSGKDVFAAKDPLGLSPLFYSKTNDTIWLSNRIDALLEASQQPRILNSHGILELFSFGPSLSMDKTLFANVASLPMGSFLRIHNGDIKVKTYYKLPTIEHHDDMETTTLKVHDLLCHSIQQQMHHCKASFLSGGLDSSIITAVCAKEKEWHTYSLDYEGNAKNFKSNMYQVSMDNAFINQMLERYPCTHHWLMLKQQTLADTLEESMLARNHPGMADVDASLLWLCQQVAQKEAVILSGECSDEIFGGYPWFYRDELKDLPTFPWLRSTPQRIELLKDDIKQLGYEAYIQQQYEDSIRDIRYLDTDSEDDRRARRHTQLCLKWFMQTLVTRQVCEGDRANLTIRAPFANVALLEYVYNIPWQMKFYHGQEKGILRKAFANELPEEVCWRKKNPFPKTHNPQYADIVAKMLMERYKDSTSALHELLDDAHLKELIATKGASFQLPWYGQLMSGPQLLAYLYQIDCWIRDYNIKIEK</sequence>
<dbReference type="PROSITE" id="PS51278">
    <property type="entry name" value="GATASE_TYPE_2"/>
    <property type="match status" value="1"/>
</dbReference>
<keyword evidence="11" id="KW-1185">Reference proteome</keyword>
<dbReference type="AlphaFoldDB" id="A0A4R3T991"/>
<evidence type="ECO:0000256" key="4">
    <source>
        <dbReference type="ARBA" id="ARBA00022741"/>
    </source>
</evidence>
<dbReference type="CDD" id="cd01991">
    <property type="entry name" value="Asn_synthase_B_C"/>
    <property type="match status" value="1"/>
</dbReference>
<dbReference type="GO" id="GO:0005829">
    <property type="term" value="C:cytosol"/>
    <property type="evidence" value="ECO:0007669"/>
    <property type="project" value="TreeGrafter"/>
</dbReference>
<dbReference type="PANTHER" id="PTHR43284">
    <property type="entry name" value="ASPARAGINE SYNTHETASE (GLUTAMINE-HYDROLYZING)"/>
    <property type="match status" value="1"/>
</dbReference>
<keyword evidence="6" id="KW-0028">Amino-acid biosynthesis</keyword>
<keyword evidence="5" id="KW-0067">ATP-binding</keyword>
<dbReference type="RefSeq" id="WP_132225166.1">
    <property type="nucleotide sequence ID" value="NZ_JANKBG010000015.1"/>
</dbReference>
<dbReference type="PIRSF" id="PIRSF001589">
    <property type="entry name" value="Asn_synthetase_glu-h"/>
    <property type="match status" value="1"/>
</dbReference>
<dbReference type="GO" id="GO:0006529">
    <property type="term" value="P:asparagine biosynthetic process"/>
    <property type="evidence" value="ECO:0007669"/>
    <property type="project" value="UniProtKB-KW"/>
</dbReference>
<feature type="site" description="Important for beta-aspartyl-AMP intermediate formation" evidence="8">
    <location>
        <position position="322"/>
    </location>
</feature>
<dbReference type="InterPro" id="IPR006426">
    <property type="entry name" value="Asn_synth_AEB"/>
</dbReference>
<evidence type="ECO:0000256" key="5">
    <source>
        <dbReference type="ARBA" id="ARBA00022840"/>
    </source>
</evidence>
<dbReference type="InterPro" id="IPR001962">
    <property type="entry name" value="Asn_synthase"/>
</dbReference>
<dbReference type="Pfam" id="PF13537">
    <property type="entry name" value="GATase_7"/>
    <property type="match status" value="1"/>
</dbReference>
<evidence type="ECO:0000256" key="8">
    <source>
        <dbReference type="PIRSR" id="PIRSR001589-3"/>
    </source>
</evidence>
<comment type="caution">
    <text evidence="10">The sequence shown here is derived from an EMBL/GenBank/DDBJ whole genome shotgun (WGS) entry which is preliminary data.</text>
</comment>
<dbReference type="Gene3D" id="3.40.50.620">
    <property type="entry name" value="HUPs"/>
    <property type="match status" value="1"/>
</dbReference>
<keyword evidence="6" id="KW-0061">Asparagine biosynthesis</keyword>
<protein>
    <recommendedName>
        <fullName evidence="3">asparagine synthase (glutamine-hydrolyzing)</fullName>
        <ecNumber evidence="3">6.3.5.4</ecNumber>
    </recommendedName>
</protein>
<comment type="catalytic activity">
    <reaction evidence="7">
        <text>L-aspartate + L-glutamine + ATP + H2O = L-asparagine + L-glutamate + AMP + diphosphate + H(+)</text>
        <dbReference type="Rhea" id="RHEA:12228"/>
        <dbReference type="ChEBI" id="CHEBI:15377"/>
        <dbReference type="ChEBI" id="CHEBI:15378"/>
        <dbReference type="ChEBI" id="CHEBI:29985"/>
        <dbReference type="ChEBI" id="CHEBI:29991"/>
        <dbReference type="ChEBI" id="CHEBI:30616"/>
        <dbReference type="ChEBI" id="CHEBI:33019"/>
        <dbReference type="ChEBI" id="CHEBI:58048"/>
        <dbReference type="ChEBI" id="CHEBI:58359"/>
        <dbReference type="ChEBI" id="CHEBI:456215"/>
        <dbReference type="EC" id="6.3.5.4"/>
    </reaction>
</comment>
<dbReference type="InterPro" id="IPR029055">
    <property type="entry name" value="Ntn_hydrolases_N"/>
</dbReference>
<evidence type="ECO:0000256" key="7">
    <source>
        <dbReference type="ARBA" id="ARBA00048741"/>
    </source>
</evidence>